<feature type="domain" description="DUF4216" evidence="2">
    <location>
        <begin position="901"/>
        <end position="973"/>
    </location>
</feature>
<dbReference type="GeneID" id="118344206"/>
<dbReference type="Pfam" id="PF13960">
    <property type="entry name" value="DUF4218"/>
    <property type="match status" value="1"/>
</dbReference>
<dbReference type="OrthoDB" id="1087172at2759"/>
<name>A0A6P9E7F4_JUGRE</name>
<dbReference type="InterPro" id="IPR029480">
    <property type="entry name" value="Transpos_assoc"/>
</dbReference>
<dbReference type="KEGG" id="jre:118344206"/>
<accession>A0A6P9E7F4</accession>
<dbReference type="AlphaFoldDB" id="A0A6P9E7F4"/>
<evidence type="ECO:0000313" key="6">
    <source>
        <dbReference type="RefSeq" id="XP_035540218.1"/>
    </source>
</evidence>
<feature type="compositionally biased region" description="Acidic residues" evidence="1">
    <location>
        <begin position="1073"/>
        <end position="1089"/>
    </location>
</feature>
<evidence type="ECO:0000313" key="5">
    <source>
        <dbReference type="Proteomes" id="UP000235220"/>
    </source>
</evidence>
<proteinExistence type="predicted"/>
<dbReference type="Pfam" id="PF02992">
    <property type="entry name" value="Transposase_21"/>
    <property type="match status" value="1"/>
</dbReference>
<protein>
    <submittedName>
        <fullName evidence="6">Uncharacterized protein LOC118344206</fullName>
    </submittedName>
</protein>
<dbReference type="InterPro" id="IPR025312">
    <property type="entry name" value="DUF4216"/>
</dbReference>
<dbReference type="RefSeq" id="XP_035540218.1">
    <property type="nucleotide sequence ID" value="XM_035684325.1"/>
</dbReference>
<gene>
    <name evidence="6" type="primary">LOC118344206</name>
</gene>
<feature type="region of interest" description="Disordered" evidence="1">
    <location>
        <begin position="1064"/>
        <end position="1089"/>
    </location>
</feature>
<evidence type="ECO:0000259" key="2">
    <source>
        <dbReference type="Pfam" id="PF13952"/>
    </source>
</evidence>
<dbReference type="PANTHER" id="PTHR10775:SF177">
    <property type="entry name" value="TNP2, PARTIAL"/>
    <property type="match status" value="1"/>
</dbReference>
<feature type="domain" description="Transposase-associated" evidence="4">
    <location>
        <begin position="3"/>
        <end position="77"/>
    </location>
</feature>
<keyword evidence="5" id="KW-1185">Reference proteome</keyword>
<dbReference type="InterPro" id="IPR004242">
    <property type="entry name" value="Transposase_21"/>
</dbReference>
<sequence length="1089" mass="125738">MDKSWMNLIDRLHSPTYADGVNTFLTLAQNHSQGSDRIQCPCRSCCSNLFLPIRIVETHLFIKGINPNYTQWVFHGEEETRSFNDDGDDGDDGDDSVADYADEYIDDMDHMLDDIRASTFVDVPQDHRNPLPTRGSILDPSPSSSFDHLLEDARRPLFAGCTKFSKLSIIVKLLHIKTLNGWSIKSFDMLLNLLRSAFPDSELPHSYEESKSLERGLGLNYHKIHACPNDSILFWKENANLNECPNCKDSRWVPNTHKARLISQKVLRHFPLKPRLQRLFVSAKIVGDMRWHKEQQLTDEASLRHPADSESWNRFDEEHSWFAQDARNVRLGMSSDGFNPFSNMSKPYSIWPVILVPYNLPLWLCMKDQFLMTSLIILGPKSPGNDIDVYLQPLVDELLEFWEHGVPTYDASTKEIFMLHAALMWTINDFPAYENLSGWSTKGKLACSSCSMGTYSLWLKYGRKHCYMGHRHFLPPDHMWRMRKHLFNGREDQRMPPRILEGVDVLAQLQMLGNVQFGKSGRKRKRTAKELNWTMYSIFFKLPYWVTLRLRHNLDVMHIEKNICDNILCTLMNIPGKTKDNINSRRDLEIFQFRKELHLKVQGERVTMPHAQYTLHGHERNKFCEWLANVKFPDGFASNISHCVSIRDCKISGLKSHDCHVFLQRLLPIAVGGYLRTNIALALTELSTFFKELCARTLDVNRLSQLQIDIVTILCKLEMIFPPSFFHVMVHLAVHLPREAILGDIEMKFTRMDRNIDGGEAENIDRFKIFNQKVRVMGVASNLKLSNKLLKEAIWEHYEKCKVHSPMSINRTHQIEFPTWFRKHVHDQRGTNSLDVTADLYALACDPEPKVASYAACIINGKRFHTKQRELQTRTQNSGVLVTGDESTNNVDFYSVINDIVELRYMGWRRVYLFMCDWFDVGDPRRGIRVDNHMTSINMDMTWYKDEPFVLACQASQCFYIRDIRAKGRWFMVQKYTNRDVYDIPPVPRVLEDIDGESSDDDAYQENESSYDYAPLHCDGCPVSTPLNMNDIEPSLIDAQEVTGLVGQNMDSTDFIDDGLIASSSGDAYGDGEYLDEDDLPTDDEFVSE</sequence>
<dbReference type="Proteomes" id="UP000235220">
    <property type="component" value="Chromosome 13"/>
</dbReference>
<evidence type="ECO:0000256" key="1">
    <source>
        <dbReference type="SAM" id="MobiDB-lite"/>
    </source>
</evidence>
<dbReference type="InParanoid" id="A0A6P9E7F4"/>
<evidence type="ECO:0000259" key="3">
    <source>
        <dbReference type="Pfam" id="PF13960"/>
    </source>
</evidence>
<organism evidence="5 6">
    <name type="scientific">Juglans regia</name>
    <name type="common">English walnut</name>
    <dbReference type="NCBI Taxonomy" id="51240"/>
    <lineage>
        <taxon>Eukaryota</taxon>
        <taxon>Viridiplantae</taxon>
        <taxon>Streptophyta</taxon>
        <taxon>Embryophyta</taxon>
        <taxon>Tracheophyta</taxon>
        <taxon>Spermatophyta</taxon>
        <taxon>Magnoliopsida</taxon>
        <taxon>eudicotyledons</taxon>
        <taxon>Gunneridae</taxon>
        <taxon>Pentapetalae</taxon>
        <taxon>rosids</taxon>
        <taxon>fabids</taxon>
        <taxon>Fagales</taxon>
        <taxon>Juglandaceae</taxon>
        <taxon>Juglans</taxon>
    </lineage>
</organism>
<dbReference type="Pfam" id="PF13963">
    <property type="entry name" value="Transpos_assoc"/>
    <property type="match status" value="1"/>
</dbReference>
<dbReference type="InterPro" id="IPR025452">
    <property type="entry name" value="DUF4218"/>
</dbReference>
<evidence type="ECO:0000259" key="4">
    <source>
        <dbReference type="Pfam" id="PF13963"/>
    </source>
</evidence>
<reference evidence="6" key="1">
    <citation type="submission" date="2025-08" db="UniProtKB">
        <authorList>
            <consortium name="RefSeq"/>
        </authorList>
    </citation>
    <scope>IDENTIFICATION</scope>
    <source>
        <tissue evidence="6">Leaves</tissue>
    </source>
</reference>
<dbReference type="PANTHER" id="PTHR10775">
    <property type="entry name" value="OS08G0208400 PROTEIN"/>
    <property type="match status" value="1"/>
</dbReference>
<feature type="domain" description="DUF4218" evidence="3">
    <location>
        <begin position="693"/>
        <end position="746"/>
    </location>
</feature>
<dbReference type="Pfam" id="PF13952">
    <property type="entry name" value="DUF4216"/>
    <property type="match status" value="1"/>
</dbReference>